<proteinExistence type="predicted"/>
<name>A0A0B4ZX56_9CAUD</name>
<dbReference type="GeneID" id="26627406"/>
<gene>
    <name evidence="1" type="ORF">YenMTG1_082</name>
</gene>
<dbReference type="EMBL" id="KP202158">
    <property type="protein sequence ID" value="AJD81892.1"/>
    <property type="molecule type" value="Genomic_DNA"/>
</dbReference>
<evidence type="ECO:0000313" key="2">
    <source>
        <dbReference type="Proteomes" id="UP000031805"/>
    </source>
</evidence>
<evidence type="ECO:0000313" key="1">
    <source>
        <dbReference type="EMBL" id="AJD81892.1"/>
    </source>
</evidence>
<keyword evidence="2" id="KW-1185">Reference proteome</keyword>
<sequence length="54" mass="6178">MQIEKLIEENNYLISQLQKATALISTIDGALPTGLESFMNEEESFSYYEKGEFL</sequence>
<dbReference type="Proteomes" id="UP000031805">
    <property type="component" value="Segment"/>
</dbReference>
<dbReference type="KEGG" id="vg:26627406"/>
<dbReference type="RefSeq" id="YP_009200343.1">
    <property type="nucleotide sequence ID" value="NC_028820.1"/>
</dbReference>
<organism evidence="1 2">
    <name type="scientific">Yersinia phage vB_YenM_TG1</name>
    <dbReference type="NCBI Taxonomy" id="1589265"/>
    <lineage>
        <taxon>Viruses</taxon>
        <taxon>Duplodnaviria</taxon>
        <taxon>Heunggongvirae</taxon>
        <taxon>Uroviricota</taxon>
        <taxon>Caudoviricetes</taxon>
        <taxon>Pantevenvirales</taxon>
        <taxon>Straboviridae</taxon>
        <taxon>Tevenvirinae</taxon>
        <taxon>Tegunavirus</taxon>
        <taxon>Tegunavirus yenmtg1</taxon>
    </lineage>
</organism>
<reference evidence="1 2" key="1">
    <citation type="submission" date="2014-11" db="EMBL/GenBank/DDBJ databases">
        <title>Complete genome sequence of vB_YenM_TG1, a broad host range bacteriophage which infects Yersinia enterocolitica.</title>
        <authorList>
            <person name="Leon-Velarde C.G."/>
            <person name="Kropinski A.M."/>
            <person name="Chen S."/>
            <person name="Griffiths M.W."/>
            <person name="Odumeru J.A."/>
        </authorList>
    </citation>
    <scope>NUCLEOTIDE SEQUENCE [LARGE SCALE GENOMIC DNA]</scope>
</reference>
<protein>
    <submittedName>
        <fullName evidence="1">Uncharacterized protein</fullName>
    </submittedName>
</protein>
<accession>A0A0B4ZX56</accession>